<keyword evidence="1" id="KW-0732">Signal</keyword>
<protein>
    <recommendedName>
        <fullName evidence="2">Fibronectin type-III domain-containing protein</fullName>
    </recommendedName>
</protein>
<sequence>MRIHYIKRAALSLCAAMSLGLSATSQVSQSVTTAQNAQAEPLTPPYSETFADESFLESYTIIDSNQDGTKWEPYFGKVQISYNSELDMDDWLITPALNLEGGKMYSFSIEIMTGGSFNETFEVMFGKDKTPEALVNPIIEKTSIAHTVYKAYTGTISPAESGTFYVGIHGCSQKDMLSLSIKNLKIGAAAGASTPSAPSNLVVNTRTNGELKADISLTAPTLDLNGQDLTELESVKLMRDGNLIKTFSTPEPGSELTFVDEVPECSRYTYSAIAVNASGESPAVETKAFVGTLEPSDPTGITLVETSTPGEVTITWTPVTTDIRGNNLDPEFVTYRIYSEGSQSNLLFSNISGTSKTFKALDDTSVQTFVQYSVVAETKGGISNYVYSPLLPIGPAYSTPYHESFAEGKASHIFGIYPEDYALWSTYTTEDSEIESQDGDNGFLGSEGSYSEDTGTFDTGKIDLSGLTTPTLTFYIYNIIGEDEANNNELSVSVVHNGNSTLLETFKMYELSDKDGWVKVEVSLNDYKDQIIQLRLFSHHALLPYILIDNIRIDNLNGSGIETTVDSSTKIYGGTGKIIVTGANGQTLSIFTPDGRLISTQKVTETDCHLTTIPGIYIVKVGQFATKVVVK</sequence>
<dbReference type="HOGENOM" id="CLU_433250_0_0_10"/>
<dbReference type="SMART" id="SM00060">
    <property type="entry name" value="FN3"/>
    <property type="match status" value="2"/>
</dbReference>
<keyword evidence="4" id="KW-1185">Reference proteome</keyword>
<accession>K0XEE1</accession>
<evidence type="ECO:0000313" key="3">
    <source>
        <dbReference type="EMBL" id="EJZ62330.1"/>
    </source>
</evidence>
<dbReference type="Gene3D" id="2.60.40.10">
    <property type="entry name" value="Immunoglobulins"/>
    <property type="match status" value="1"/>
</dbReference>
<feature type="domain" description="Fibronectin type-III" evidence="2">
    <location>
        <begin position="297"/>
        <end position="396"/>
    </location>
</feature>
<feature type="domain" description="Fibronectin type-III" evidence="2">
    <location>
        <begin position="197"/>
        <end position="295"/>
    </location>
</feature>
<feature type="signal peptide" evidence="1">
    <location>
        <begin position="1"/>
        <end position="23"/>
    </location>
</feature>
<evidence type="ECO:0000256" key="1">
    <source>
        <dbReference type="SAM" id="SignalP"/>
    </source>
</evidence>
<proteinExistence type="predicted"/>
<dbReference type="GeneID" id="77849639"/>
<reference evidence="3 4" key="1">
    <citation type="submission" date="2012-08" db="EMBL/GenBank/DDBJ databases">
        <title>The Genome Sequence of Barnesiella intestinihominis YIT 11860.</title>
        <authorList>
            <consortium name="The Broad Institute Genome Sequencing Platform"/>
            <person name="Earl A."/>
            <person name="Ward D."/>
            <person name="Feldgarden M."/>
            <person name="Gevers D."/>
            <person name="Morotomi M."/>
            <person name="Walker B."/>
            <person name="Young S.K."/>
            <person name="Zeng Q."/>
            <person name="Gargeya S."/>
            <person name="Fitzgerald M."/>
            <person name="Haas B."/>
            <person name="Abouelleil A."/>
            <person name="Alvarado L."/>
            <person name="Arachchi H.M."/>
            <person name="Berlin A.M."/>
            <person name="Chapman S.B."/>
            <person name="Goldberg J."/>
            <person name="Griggs A."/>
            <person name="Gujja S."/>
            <person name="Hansen M."/>
            <person name="Howarth C."/>
            <person name="Imamovic A."/>
            <person name="Larimer J."/>
            <person name="McCowen C."/>
            <person name="Montmayeur A."/>
            <person name="Murphy C."/>
            <person name="Neiman D."/>
            <person name="Pearson M."/>
            <person name="Priest M."/>
            <person name="Roberts A."/>
            <person name="Saif S."/>
            <person name="Shea T."/>
            <person name="Sisk P."/>
            <person name="Sykes S."/>
            <person name="Wortman J."/>
            <person name="Nusbaum C."/>
            <person name="Birren B."/>
        </authorList>
    </citation>
    <scope>NUCLEOTIDE SEQUENCE [LARGE SCALE GENOMIC DNA]</scope>
    <source>
        <strain evidence="3 4">YIT 11860</strain>
    </source>
</reference>
<dbReference type="InterPro" id="IPR003961">
    <property type="entry name" value="FN3_dom"/>
</dbReference>
<dbReference type="NCBIfam" id="NF038128">
    <property type="entry name" value="choice_anch_J"/>
    <property type="match status" value="1"/>
</dbReference>
<dbReference type="PATRIC" id="fig|742726.3.peg.2556"/>
<dbReference type="AlphaFoldDB" id="K0XEE1"/>
<dbReference type="OrthoDB" id="1054303at2"/>
<evidence type="ECO:0000259" key="2">
    <source>
        <dbReference type="PROSITE" id="PS50853"/>
    </source>
</evidence>
<dbReference type="EMBL" id="ADLE01000017">
    <property type="protein sequence ID" value="EJZ62330.1"/>
    <property type="molecule type" value="Genomic_DNA"/>
</dbReference>
<dbReference type="SUPFAM" id="SSF49265">
    <property type="entry name" value="Fibronectin type III"/>
    <property type="match status" value="1"/>
</dbReference>
<dbReference type="InterPro" id="IPR045963">
    <property type="entry name" value="DUF6383"/>
</dbReference>
<dbReference type="InterPro" id="IPR036116">
    <property type="entry name" value="FN3_sf"/>
</dbReference>
<dbReference type="eggNOG" id="ENOG5033XGE">
    <property type="taxonomic scope" value="Bacteria"/>
</dbReference>
<dbReference type="Gene3D" id="2.60.120.200">
    <property type="match status" value="1"/>
</dbReference>
<evidence type="ECO:0000313" key="4">
    <source>
        <dbReference type="Proteomes" id="UP000006044"/>
    </source>
</evidence>
<dbReference type="InterPro" id="IPR013783">
    <property type="entry name" value="Ig-like_fold"/>
</dbReference>
<dbReference type="CDD" id="cd00063">
    <property type="entry name" value="FN3"/>
    <property type="match status" value="1"/>
</dbReference>
<dbReference type="Pfam" id="PF19910">
    <property type="entry name" value="DUF6383"/>
    <property type="match status" value="1"/>
</dbReference>
<gene>
    <name evidence="3" type="ORF">HMPREF9448_02449</name>
</gene>
<feature type="chain" id="PRO_5003843878" description="Fibronectin type-III domain-containing protein" evidence="1">
    <location>
        <begin position="24"/>
        <end position="631"/>
    </location>
</feature>
<comment type="caution">
    <text evidence="3">The sequence shown here is derived from an EMBL/GenBank/DDBJ whole genome shotgun (WGS) entry which is preliminary data.</text>
</comment>
<organism evidence="3 4">
    <name type="scientific">Barnesiella intestinihominis YIT 11860</name>
    <dbReference type="NCBI Taxonomy" id="742726"/>
    <lineage>
        <taxon>Bacteria</taxon>
        <taxon>Pseudomonadati</taxon>
        <taxon>Bacteroidota</taxon>
        <taxon>Bacteroidia</taxon>
        <taxon>Bacteroidales</taxon>
        <taxon>Barnesiellaceae</taxon>
        <taxon>Barnesiella</taxon>
    </lineage>
</organism>
<dbReference type="RefSeq" id="WP_008862830.1">
    <property type="nucleotide sequence ID" value="NZ_CAXSYG010000001.1"/>
</dbReference>
<dbReference type="Proteomes" id="UP000006044">
    <property type="component" value="Unassembled WGS sequence"/>
</dbReference>
<name>K0XEE1_9BACT</name>
<dbReference type="PROSITE" id="PS50853">
    <property type="entry name" value="FN3"/>
    <property type="match status" value="2"/>
</dbReference>